<protein>
    <recommendedName>
        <fullName evidence="3">DH domain-containing protein</fullName>
    </recommendedName>
</protein>
<feature type="region of interest" description="Disordered" evidence="2">
    <location>
        <begin position="835"/>
        <end position="1027"/>
    </location>
</feature>
<feature type="compositionally biased region" description="Basic residues" evidence="2">
    <location>
        <begin position="734"/>
        <end position="743"/>
    </location>
</feature>
<gene>
    <name evidence="4" type="ORF">GSI_01135</name>
</gene>
<feature type="compositionally biased region" description="Low complexity" evidence="2">
    <location>
        <begin position="718"/>
        <end position="733"/>
    </location>
</feature>
<dbReference type="STRING" id="1077348.A0A2G8SUI9"/>
<dbReference type="PROSITE" id="PS50010">
    <property type="entry name" value="DH_2"/>
    <property type="match status" value="1"/>
</dbReference>
<comment type="caution">
    <text evidence="4">The sequence shown here is derived from an EMBL/GenBank/DDBJ whole genome shotgun (WGS) entry which is preliminary data.</text>
</comment>
<dbReference type="InterPro" id="IPR051092">
    <property type="entry name" value="FYVE_RhoGEF_PH"/>
</dbReference>
<keyword evidence="1" id="KW-0175">Coiled coil</keyword>
<evidence type="ECO:0000259" key="3">
    <source>
        <dbReference type="PROSITE" id="PS50010"/>
    </source>
</evidence>
<evidence type="ECO:0000313" key="4">
    <source>
        <dbReference type="EMBL" id="PIL37441.1"/>
    </source>
</evidence>
<dbReference type="SUPFAM" id="SSF48065">
    <property type="entry name" value="DBL homology domain (DH-domain)"/>
    <property type="match status" value="1"/>
</dbReference>
<feature type="compositionally biased region" description="Pro residues" evidence="2">
    <location>
        <begin position="909"/>
        <end position="919"/>
    </location>
</feature>
<dbReference type="GO" id="GO:0005085">
    <property type="term" value="F:guanyl-nucleotide exchange factor activity"/>
    <property type="evidence" value="ECO:0007669"/>
    <property type="project" value="InterPro"/>
</dbReference>
<name>A0A2G8SUI9_9APHY</name>
<dbReference type="GO" id="GO:0005737">
    <property type="term" value="C:cytoplasm"/>
    <property type="evidence" value="ECO:0007669"/>
    <property type="project" value="TreeGrafter"/>
</dbReference>
<keyword evidence="5" id="KW-1185">Reference proteome</keyword>
<feature type="coiled-coil region" evidence="1">
    <location>
        <begin position="1205"/>
        <end position="1232"/>
    </location>
</feature>
<reference evidence="4 5" key="1">
    <citation type="journal article" date="2015" name="Sci. Rep.">
        <title>Chromosome-level genome map provides insights into diverse defense mechanisms in the medicinal fungus Ganoderma sinense.</title>
        <authorList>
            <person name="Zhu Y."/>
            <person name="Xu J."/>
            <person name="Sun C."/>
            <person name="Zhou S."/>
            <person name="Xu H."/>
            <person name="Nelson D.R."/>
            <person name="Qian J."/>
            <person name="Song J."/>
            <person name="Luo H."/>
            <person name="Xiang L."/>
            <person name="Li Y."/>
            <person name="Xu Z."/>
            <person name="Ji A."/>
            <person name="Wang L."/>
            <person name="Lu S."/>
            <person name="Hayward A."/>
            <person name="Sun W."/>
            <person name="Li X."/>
            <person name="Schwartz D.C."/>
            <person name="Wang Y."/>
            <person name="Chen S."/>
        </authorList>
    </citation>
    <scope>NUCLEOTIDE SEQUENCE [LARGE SCALE GENOMIC DNA]</scope>
    <source>
        <strain evidence="4 5">ZZ0214-1</strain>
    </source>
</reference>
<dbReference type="Gene3D" id="1.20.900.10">
    <property type="entry name" value="Dbl homology (DH) domain"/>
    <property type="match status" value="1"/>
</dbReference>
<dbReference type="CDD" id="cd00160">
    <property type="entry name" value="RhoGEF"/>
    <property type="match status" value="1"/>
</dbReference>
<dbReference type="InterPro" id="IPR035899">
    <property type="entry name" value="DBL_dom_sf"/>
</dbReference>
<proteinExistence type="predicted"/>
<feature type="compositionally biased region" description="Polar residues" evidence="2">
    <location>
        <begin position="869"/>
        <end position="878"/>
    </location>
</feature>
<feature type="compositionally biased region" description="Polar residues" evidence="2">
    <location>
        <begin position="924"/>
        <end position="946"/>
    </location>
</feature>
<dbReference type="OrthoDB" id="660555at2759"/>
<organism evidence="4 5">
    <name type="scientific">Ganoderma sinense ZZ0214-1</name>
    <dbReference type="NCBI Taxonomy" id="1077348"/>
    <lineage>
        <taxon>Eukaryota</taxon>
        <taxon>Fungi</taxon>
        <taxon>Dikarya</taxon>
        <taxon>Basidiomycota</taxon>
        <taxon>Agaricomycotina</taxon>
        <taxon>Agaricomycetes</taxon>
        <taxon>Polyporales</taxon>
        <taxon>Polyporaceae</taxon>
        <taxon>Ganoderma</taxon>
    </lineage>
</organism>
<dbReference type="Proteomes" id="UP000230002">
    <property type="component" value="Unassembled WGS sequence"/>
</dbReference>
<sequence>MAAFPQTPRKVPLALDDEHIPRPKPRSGGSSVTKRVFFCGVVVEGTESGRELPQVSDISVSQMFKISLPRWVRAWIWCQSQYNRHHPKLMKMLKQHAIFCYHKTTRRRAMTNSSAFADLVKELIATERNYVKKMRILKTEYADPLRSYSKDKHTAIIGPYEAKTLFGNIDQLLPVNEAFLADLEKMDQTGNGKPGVGDVALKHFKKLKGFEKYGTYFAKHEEVQRLMEQEQKKNSRFAEYIERVRYSTALDSRNKFGLTQLIAEPWQRIPRYTLLFNTMLKHMAMNHPQRAPLEEAIQYATVIAKAETDAETKRMAIMHCLSTSIEDFPVSLISNSRQFIDCIDVQDVLSPDPNAPISSTGQASAGTLHCTLFLFDDKVMIVKRPAEKSGRTLAGLDPPYFDKVVKGGTLPSNMRKNGLVCKGLVDITEVNATDIGGPDFHIFLENALLDQSERWGGRQFRALSVVFPPASVGLDPMRTDREKHRFLDHLWTAQARVRTRMERSIILKGEEHEVENRGGYVTKAQTYFNVYTRMNFLQEPKKTKIVMHIDQDGVADPIPFGDVDGPYVVVRVQPMAGELARYNVTSTYEEETEEDIMQTSRIPERIVQTIHQYGLFKFKTNATSSRPTTPTASRSRAAIFGLDVISRNLFGSRSAAASMTDFFAGSVGSHRRSRTADSRSSTLTGTASTAGSSSTRFSRSSTTTSSTSIMDDEPPPSSMSKGSRSSRSRSLSKGAKKLVKRAKSPFMSEREDTDTDDDDSPGRSHHGRSRSYGQDSFKRSKSLPRGSVTSMIDIPADDSERALAMRLELARRNSKNQHGHDYCAAAMEEPTEATIYEDDPAPPQRPLSRASRVSRALPDPPQDYDYESQRSATPSTFRAHSPAPSTIEPYSRPLSRNSSNQSERRPMGPRSPSPLPSPRAAPTQLPSLDNDTDMTLVQAGFPTTPTHRVYPRTPIPRSKRQPFEPTSVLNTDTTPKATAERHATGGDPAKPPSIIEPLSIKKRSSVRTESSVVTSSPGRGSPARRTSLTLTRRPSPIGKTAFANAGTRRVSGQRTTTKALSGGDDVDADEIEVKVKRAAEATKADTNIGGGADSQIENSHRAIKRIRLETQKVASSSPVRAAVATWETKPTISPIKRTPQRAPVLTKEAEARRAEMLSAIGKRNGDSGGPPRPRVQTMYEPSTSSASIMSNGGGSPRSAVPDDSMRIIDSLAEEADQQLEQALRNQESVTSEIRVLVQLLHQKAAELTKSGLETQNWKRQYEVVNQLLSNSQQEVNELYQYFNEELDGMFDAASLPDDDAWAAMTKKMKEAQQSKAKAEHENSQLKTRIAELELQQGQWEVLLRDNGLLP</sequence>
<evidence type="ECO:0000313" key="5">
    <source>
        <dbReference type="Proteomes" id="UP000230002"/>
    </source>
</evidence>
<dbReference type="SMART" id="SM00325">
    <property type="entry name" value="RhoGEF"/>
    <property type="match status" value="1"/>
</dbReference>
<feature type="region of interest" description="Disordered" evidence="2">
    <location>
        <begin position="666"/>
        <end position="796"/>
    </location>
</feature>
<feature type="compositionally biased region" description="Polar residues" evidence="2">
    <location>
        <begin position="967"/>
        <end position="976"/>
    </location>
</feature>
<feature type="coiled-coil region" evidence="1">
    <location>
        <begin position="1301"/>
        <end position="1335"/>
    </location>
</feature>
<feature type="compositionally biased region" description="Low complexity" evidence="2">
    <location>
        <begin position="678"/>
        <end position="708"/>
    </location>
</feature>
<feature type="compositionally biased region" description="Low complexity" evidence="2">
    <location>
        <begin position="1007"/>
        <end position="1027"/>
    </location>
</feature>
<dbReference type="PANTHER" id="PTHR12673:SF270">
    <property type="entry name" value="FYVE-TYPE DOMAIN-CONTAINING PROTEIN"/>
    <property type="match status" value="1"/>
</dbReference>
<accession>A0A2G8SUI9</accession>
<dbReference type="InterPro" id="IPR000219">
    <property type="entry name" value="DH_dom"/>
</dbReference>
<dbReference type="EMBL" id="AYKW01000001">
    <property type="protein sequence ID" value="PIL37441.1"/>
    <property type="molecule type" value="Genomic_DNA"/>
</dbReference>
<feature type="domain" description="DH" evidence="3">
    <location>
        <begin position="115"/>
        <end position="310"/>
    </location>
</feature>
<evidence type="ECO:0000256" key="1">
    <source>
        <dbReference type="SAM" id="Coils"/>
    </source>
</evidence>
<evidence type="ECO:0000256" key="2">
    <source>
        <dbReference type="SAM" id="MobiDB-lite"/>
    </source>
</evidence>
<dbReference type="PANTHER" id="PTHR12673">
    <property type="entry name" value="FACIOGENITAL DYSPLASIA PROTEIN"/>
    <property type="match status" value="1"/>
</dbReference>
<dbReference type="Pfam" id="PF00621">
    <property type="entry name" value="RhoGEF"/>
    <property type="match status" value="1"/>
</dbReference>